<dbReference type="InterPro" id="IPR010035">
    <property type="entry name" value="Thi_S"/>
</dbReference>
<dbReference type="CDD" id="cd00565">
    <property type="entry name" value="Ubl_ThiS"/>
    <property type="match status" value="1"/>
</dbReference>
<organism evidence="1">
    <name type="scientific">Proteinivorax hydrogeniformans</name>
    <dbReference type="NCBI Taxonomy" id="1826727"/>
    <lineage>
        <taxon>Bacteria</taxon>
        <taxon>Bacillati</taxon>
        <taxon>Bacillota</taxon>
        <taxon>Clostridia</taxon>
        <taxon>Eubacteriales</taxon>
        <taxon>Proteinivoracaceae</taxon>
        <taxon>Proteinivorax</taxon>
    </lineage>
</organism>
<reference evidence="1" key="1">
    <citation type="journal article" date="2018" name="Antonie Van Leeuwenhoek">
        <title>Proteinivorax hydrogeniformans sp. nov., an anaerobic, haloalkaliphilic bacterium fermenting proteinaceous compounds with high hydrogen production.</title>
        <authorList>
            <person name="Boltyanskaya Y."/>
            <person name="Detkova E."/>
            <person name="Pimenov N."/>
            <person name="Kevbrin V."/>
        </authorList>
    </citation>
    <scope>NUCLEOTIDE SEQUENCE</scope>
    <source>
        <strain evidence="1">Z-710</strain>
    </source>
</reference>
<reference evidence="1" key="2">
    <citation type="submission" date="2024-06" db="EMBL/GenBank/DDBJ databases">
        <authorList>
            <person name="Petrova K.O."/>
            <person name="Toshchakov S.V."/>
            <person name="Boltjanskaja Y.V."/>
            <person name="Kevbrin V.V."/>
        </authorList>
    </citation>
    <scope>NUCLEOTIDE SEQUENCE</scope>
    <source>
        <strain evidence="1">Z-710</strain>
    </source>
</reference>
<name>A0AAU8HVG9_9FIRM</name>
<dbReference type="SUPFAM" id="SSF54285">
    <property type="entry name" value="MoaD/ThiS"/>
    <property type="match status" value="1"/>
</dbReference>
<evidence type="ECO:0000313" key="1">
    <source>
        <dbReference type="EMBL" id="XCI29368.1"/>
    </source>
</evidence>
<dbReference type="RefSeq" id="WP_353893916.1">
    <property type="nucleotide sequence ID" value="NZ_CP159485.1"/>
</dbReference>
<dbReference type="PANTHER" id="PTHR34472:SF1">
    <property type="entry name" value="SULFUR CARRIER PROTEIN THIS"/>
    <property type="match status" value="1"/>
</dbReference>
<dbReference type="InterPro" id="IPR003749">
    <property type="entry name" value="ThiS/MoaD-like"/>
</dbReference>
<dbReference type="InterPro" id="IPR012675">
    <property type="entry name" value="Beta-grasp_dom_sf"/>
</dbReference>
<dbReference type="AlphaFoldDB" id="A0AAU8HVG9"/>
<gene>
    <name evidence="1" type="primary">thiS</name>
    <name evidence="1" type="ORF">PRVXH_000687</name>
</gene>
<proteinExistence type="predicted"/>
<accession>A0AAU8HVG9</accession>
<dbReference type="InterPro" id="IPR016155">
    <property type="entry name" value="Mopterin_synth/thiamin_S_b"/>
</dbReference>
<protein>
    <submittedName>
        <fullName evidence="1">Sulfur carrier protein ThiS</fullName>
    </submittedName>
</protein>
<dbReference type="EMBL" id="CP159485">
    <property type="protein sequence ID" value="XCI29368.1"/>
    <property type="molecule type" value="Genomic_DNA"/>
</dbReference>
<dbReference type="PANTHER" id="PTHR34472">
    <property type="entry name" value="SULFUR CARRIER PROTEIN THIS"/>
    <property type="match status" value="1"/>
</dbReference>
<sequence length="64" mass="7107">MVVINGKEMDCDGMTVTEMLKELKFDSQKVVVEINQEIIDKVDYASQVLDKKDKVEIVGFVGGG</sequence>
<dbReference type="Gene3D" id="3.10.20.30">
    <property type="match status" value="1"/>
</dbReference>
<dbReference type="NCBIfam" id="TIGR01683">
    <property type="entry name" value="thiS"/>
    <property type="match status" value="1"/>
</dbReference>
<dbReference type="Pfam" id="PF02597">
    <property type="entry name" value="ThiS"/>
    <property type="match status" value="1"/>
</dbReference>